<evidence type="ECO:0000313" key="2">
    <source>
        <dbReference type="EMBL" id="CAH1637048.1"/>
    </source>
</evidence>
<dbReference type="AlphaFoldDB" id="A0A9P0I045"/>
<feature type="transmembrane region" description="Helical" evidence="1">
    <location>
        <begin position="21"/>
        <end position="48"/>
    </location>
</feature>
<feature type="transmembrane region" description="Helical" evidence="1">
    <location>
        <begin position="132"/>
        <end position="150"/>
    </location>
</feature>
<sequence length="191" mass="21671">MKTEVPMCKRCCFCLPLRKGLLVWGYIKLVADLYILAMLAYLLVIIIAFNVFEVEFACLIIAIAIFLIDFALTIVFVVGVHQKIVKYLKLFYILSIVMLAITLLLMIAYIGLVASYPWYSSTAELWEYYIKVYSSFFLVLVVQIYFILLLRSEIIKLKNSRKFRFVNNTAEALCSMECEVPAAAGAAAGGQ</sequence>
<keyword evidence="3" id="KW-1185">Reference proteome</keyword>
<accession>A0A9P0I045</accession>
<feature type="transmembrane region" description="Helical" evidence="1">
    <location>
        <begin position="90"/>
        <end position="112"/>
    </location>
</feature>
<proteinExistence type="predicted"/>
<protein>
    <submittedName>
        <fullName evidence="2">Uncharacterized protein</fullName>
    </submittedName>
</protein>
<evidence type="ECO:0000313" key="3">
    <source>
        <dbReference type="Proteomes" id="UP001153321"/>
    </source>
</evidence>
<gene>
    <name evidence="2" type="ORF">SPLIT_LOCUS2409</name>
</gene>
<name>A0A9P0I045_SPOLI</name>
<organism evidence="2 3">
    <name type="scientific">Spodoptera littoralis</name>
    <name type="common">Egyptian cotton leafworm</name>
    <dbReference type="NCBI Taxonomy" id="7109"/>
    <lineage>
        <taxon>Eukaryota</taxon>
        <taxon>Metazoa</taxon>
        <taxon>Ecdysozoa</taxon>
        <taxon>Arthropoda</taxon>
        <taxon>Hexapoda</taxon>
        <taxon>Insecta</taxon>
        <taxon>Pterygota</taxon>
        <taxon>Neoptera</taxon>
        <taxon>Endopterygota</taxon>
        <taxon>Lepidoptera</taxon>
        <taxon>Glossata</taxon>
        <taxon>Ditrysia</taxon>
        <taxon>Noctuoidea</taxon>
        <taxon>Noctuidae</taxon>
        <taxon>Amphipyrinae</taxon>
        <taxon>Spodoptera</taxon>
    </lineage>
</organism>
<dbReference type="EMBL" id="LR824545">
    <property type="protein sequence ID" value="CAH1637048.1"/>
    <property type="molecule type" value="Genomic_DNA"/>
</dbReference>
<dbReference type="Proteomes" id="UP001153321">
    <property type="component" value="Chromosome 14"/>
</dbReference>
<keyword evidence="1" id="KW-0472">Membrane</keyword>
<keyword evidence="1" id="KW-0812">Transmembrane</keyword>
<evidence type="ECO:0000256" key="1">
    <source>
        <dbReference type="SAM" id="Phobius"/>
    </source>
</evidence>
<feature type="transmembrane region" description="Helical" evidence="1">
    <location>
        <begin position="54"/>
        <end position="78"/>
    </location>
</feature>
<reference evidence="2" key="1">
    <citation type="submission" date="2022-02" db="EMBL/GenBank/DDBJ databases">
        <authorList>
            <person name="King R."/>
        </authorList>
    </citation>
    <scope>NUCLEOTIDE SEQUENCE</scope>
</reference>
<keyword evidence="1" id="KW-1133">Transmembrane helix</keyword>